<organism evidence="1 2">
    <name type="scientific">Halogeometricum luteum</name>
    <dbReference type="NCBI Taxonomy" id="2950537"/>
    <lineage>
        <taxon>Archaea</taxon>
        <taxon>Methanobacteriati</taxon>
        <taxon>Methanobacteriota</taxon>
        <taxon>Stenosarchaea group</taxon>
        <taxon>Halobacteria</taxon>
        <taxon>Halobacteriales</taxon>
        <taxon>Haloferacaceae</taxon>
        <taxon>Halogeometricum</taxon>
    </lineage>
</organism>
<proteinExistence type="predicted"/>
<dbReference type="Proteomes" id="UP001254813">
    <property type="component" value="Unassembled WGS sequence"/>
</dbReference>
<sequence>MHTEAELNDEFEPVDADECTEMRLAAEVGYTVEALSTHFEFDEDTVRHHLDGHCSHY</sequence>
<comment type="caution">
    <text evidence="1">The sequence shown here is derived from an EMBL/GenBank/DDBJ whole genome shotgun (WGS) entry which is preliminary data.</text>
</comment>
<gene>
    <name evidence="1" type="ORF">NDI79_16570</name>
</gene>
<dbReference type="RefSeq" id="WP_310929750.1">
    <property type="nucleotide sequence ID" value="NZ_JAMQOQ010000005.1"/>
</dbReference>
<name>A0ABU2G4T3_9EURY</name>
<protein>
    <submittedName>
        <fullName evidence="1">Uncharacterized protein</fullName>
    </submittedName>
</protein>
<accession>A0ABU2G4T3</accession>
<dbReference type="EMBL" id="JAMQOQ010000005">
    <property type="protein sequence ID" value="MDS0295788.1"/>
    <property type="molecule type" value="Genomic_DNA"/>
</dbReference>
<keyword evidence="2" id="KW-1185">Reference proteome</keyword>
<reference evidence="1 2" key="1">
    <citation type="submission" date="2022-06" db="EMBL/GenBank/DDBJ databases">
        <title>Halogeometricum sp. a new haloarchaeum isolate from saline soil.</title>
        <authorList>
            <person name="Strakova D."/>
            <person name="Galisteo C."/>
            <person name="Sanchez-Porro C."/>
            <person name="Ventosa A."/>
        </authorList>
    </citation>
    <scope>NUCLEOTIDE SEQUENCE [LARGE SCALE GENOMIC DNA]</scope>
    <source>
        <strain evidence="2">S3BR25-2</strain>
    </source>
</reference>
<evidence type="ECO:0000313" key="2">
    <source>
        <dbReference type="Proteomes" id="UP001254813"/>
    </source>
</evidence>
<evidence type="ECO:0000313" key="1">
    <source>
        <dbReference type="EMBL" id="MDS0295788.1"/>
    </source>
</evidence>